<sequence length="90" mass="10516">MSLFSQEYEAKLLEQNLTAVNRFLEAYQQPKPSLLGLMTAEQVKVELNIKGKTLKRWERSGLRKYQPPLEDTRKHYYKVSDILIFLGVDA</sequence>
<evidence type="ECO:0008006" key="3">
    <source>
        <dbReference type="Google" id="ProtNLM"/>
    </source>
</evidence>
<accession>A0A0P6SNN2</accession>
<protein>
    <recommendedName>
        <fullName evidence="3">Phage protein</fullName>
    </recommendedName>
</protein>
<gene>
    <name evidence="1" type="ORF">AKK44_01290</name>
</gene>
<dbReference type="STRING" id="119224.AKK44_01290"/>
<dbReference type="AlphaFoldDB" id="A0A0P6SNN2"/>
<dbReference type="Proteomes" id="UP000049578">
    <property type="component" value="Unassembled WGS sequence"/>
</dbReference>
<keyword evidence="2" id="KW-1185">Reference proteome</keyword>
<proteinExistence type="predicted"/>
<comment type="caution">
    <text evidence="1">The sequence shown here is derived from an EMBL/GenBank/DDBJ whole genome shotgun (WGS) entry which is preliminary data.</text>
</comment>
<name>A0A0P6SNN2_9STRE</name>
<dbReference type="EMBL" id="LHQM01000005">
    <property type="protein sequence ID" value="KPJ23045.1"/>
    <property type="molecule type" value="Genomic_DNA"/>
</dbReference>
<organism evidence="1 2">
    <name type="scientific">Streptococcus phocae</name>
    <dbReference type="NCBI Taxonomy" id="119224"/>
    <lineage>
        <taxon>Bacteria</taxon>
        <taxon>Bacillati</taxon>
        <taxon>Bacillota</taxon>
        <taxon>Bacilli</taxon>
        <taxon>Lactobacillales</taxon>
        <taxon>Streptococcaceae</taxon>
        <taxon>Streptococcus</taxon>
    </lineage>
</organism>
<evidence type="ECO:0000313" key="2">
    <source>
        <dbReference type="Proteomes" id="UP000049578"/>
    </source>
</evidence>
<dbReference type="RefSeq" id="WP_054278172.1">
    <property type="nucleotide sequence ID" value="NZ_LHQM01000005.1"/>
</dbReference>
<dbReference type="PATRIC" id="fig|119224.3.peg.1384"/>
<reference evidence="1 2" key="1">
    <citation type="submission" date="2015-08" db="EMBL/GenBank/DDBJ databases">
        <title>Genome sequence of Streptococcus phocae subsp. phocae ATCC 51973T isolated from liver specimen obtained from seal.</title>
        <authorList>
            <person name="Avendano-Herrera R."/>
        </authorList>
    </citation>
    <scope>NUCLEOTIDE SEQUENCE [LARGE SCALE GENOMIC DNA]</scope>
    <source>
        <strain evidence="1 2">ATCC 51973</strain>
    </source>
</reference>
<evidence type="ECO:0000313" key="1">
    <source>
        <dbReference type="EMBL" id="KPJ23045.1"/>
    </source>
</evidence>